<name>A0AAP2HQ54_9BURK</name>
<dbReference type="AlphaFoldDB" id="A0AAP2HQ54"/>
<proteinExistence type="predicted"/>
<evidence type="ECO:0008006" key="4">
    <source>
        <dbReference type="Google" id="ProtNLM"/>
    </source>
</evidence>
<reference evidence="2" key="1">
    <citation type="submission" date="2021-06" db="EMBL/GenBank/DDBJ databases">
        <title>A collection of bacterial strains from the Burkholderia cepacia Research Laboratory and Repository.</title>
        <authorList>
            <person name="Lipuma J."/>
            <person name="Spilker T."/>
        </authorList>
    </citation>
    <scope>NUCLEOTIDE SEQUENCE</scope>
    <source>
        <strain evidence="2">AU37435</strain>
    </source>
</reference>
<comment type="caution">
    <text evidence="2">The sequence shown here is derived from an EMBL/GenBank/DDBJ whole genome shotgun (WGS) entry which is preliminary data.</text>
</comment>
<dbReference type="EMBL" id="JAHPMX010000030">
    <property type="protein sequence ID" value="MBU9360533.1"/>
    <property type="molecule type" value="Genomic_DNA"/>
</dbReference>
<dbReference type="RefSeq" id="WP_217085034.1">
    <property type="nucleotide sequence ID" value="NZ_CP090751.1"/>
</dbReference>
<protein>
    <recommendedName>
        <fullName evidence="4">Lipoprotein</fullName>
    </recommendedName>
</protein>
<evidence type="ECO:0000313" key="3">
    <source>
        <dbReference type="Proteomes" id="UP001196915"/>
    </source>
</evidence>
<dbReference type="Proteomes" id="UP001196915">
    <property type="component" value="Unassembled WGS sequence"/>
</dbReference>
<keyword evidence="1" id="KW-0732">Signal</keyword>
<feature type="signal peptide" evidence="1">
    <location>
        <begin position="1"/>
        <end position="26"/>
    </location>
</feature>
<accession>A0AAP2HQ54</accession>
<feature type="chain" id="PRO_5042947385" description="Lipoprotein" evidence="1">
    <location>
        <begin position="27"/>
        <end position="208"/>
    </location>
</feature>
<dbReference type="PROSITE" id="PS51257">
    <property type="entry name" value="PROKAR_LIPOPROTEIN"/>
    <property type="match status" value="1"/>
</dbReference>
<organism evidence="2 3">
    <name type="scientific">Burkholderia multivorans</name>
    <dbReference type="NCBI Taxonomy" id="87883"/>
    <lineage>
        <taxon>Bacteria</taxon>
        <taxon>Pseudomonadati</taxon>
        <taxon>Pseudomonadota</taxon>
        <taxon>Betaproteobacteria</taxon>
        <taxon>Burkholderiales</taxon>
        <taxon>Burkholderiaceae</taxon>
        <taxon>Burkholderia</taxon>
        <taxon>Burkholderia cepacia complex</taxon>
    </lineage>
</organism>
<gene>
    <name evidence="2" type="ORF">KTE52_29855</name>
</gene>
<evidence type="ECO:0000256" key="1">
    <source>
        <dbReference type="SAM" id="SignalP"/>
    </source>
</evidence>
<sequence>MNRWTKEILKCVLGGVLSSVAASACADDYPCTVVMCVLNPNGPWDEKTVCAPTMDRYVDDVVHGRFVPECKDSETTIRRTWNPFDPCPDGTREAGRGEWVVEGVRKSGARKGGFQWALSEYDFTLKGRPERSYGGNYGVPGERLACVGKAVGQFVTYLQGSGGRAGQAYSTDMETLNVYDRVIWQEPKNPFAFDVFNNGKLETRVHVP</sequence>
<evidence type="ECO:0000313" key="2">
    <source>
        <dbReference type="EMBL" id="MBU9360533.1"/>
    </source>
</evidence>